<evidence type="ECO:0000313" key="3">
    <source>
        <dbReference type="Proteomes" id="UP000235371"/>
    </source>
</evidence>
<gene>
    <name evidence="2" type="ORF">K444DRAFT_660582</name>
</gene>
<proteinExistence type="predicted"/>
<evidence type="ECO:0008006" key="4">
    <source>
        <dbReference type="Google" id="ProtNLM"/>
    </source>
</evidence>
<dbReference type="GeneID" id="36594560"/>
<reference evidence="2 3" key="1">
    <citation type="submission" date="2016-04" db="EMBL/GenBank/DDBJ databases">
        <title>A degradative enzymes factory behind the ericoid mycorrhizal symbiosis.</title>
        <authorList>
            <consortium name="DOE Joint Genome Institute"/>
            <person name="Martino E."/>
            <person name="Morin E."/>
            <person name="Grelet G."/>
            <person name="Kuo A."/>
            <person name="Kohler A."/>
            <person name="Daghino S."/>
            <person name="Barry K."/>
            <person name="Choi C."/>
            <person name="Cichocki N."/>
            <person name="Clum A."/>
            <person name="Copeland A."/>
            <person name="Hainaut M."/>
            <person name="Haridas S."/>
            <person name="Labutti K."/>
            <person name="Lindquist E."/>
            <person name="Lipzen A."/>
            <person name="Khouja H.-R."/>
            <person name="Murat C."/>
            <person name="Ohm R."/>
            <person name="Olson A."/>
            <person name="Spatafora J."/>
            <person name="Veneault-Fourrey C."/>
            <person name="Henrissat B."/>
            <person name="Grigoriev I."/>
            <person name="Martin F."/>
            <person name="Perotto S."/>
        </authorList>
    </citation>
    <scope>NUCLEOTIDE SEQUENCE [LARGE SCALE GENOMIC DNA]</scope>
    <source>
        <strain evidence="2 3">E</strain>
    </source>
</reference>
<dbReference type="RefSeq" id="XP_024741137.1">
    <property type="nucleotide sequence ID" value="XM_024886483.1"/>
</dbReference>
<dbReference type="OrthoDB" id="4832843at2759"/>
<evidence type="ECO:0000313" key="2">
    <source>
        <dbReference type="EMBL" id="PMD64233.1"/>
    </source>
</evidence>
<organism evidence="2 3">
    <name type="scientific">Hyaloscypha bicolor E</name>
    <dbReference type="NCBI Taxonomy" id="1095630"/>
    <lineage>
        <taxon>Eukaryota</taxon>
        <taxon>Fungi</taxon>
        <taxon>Dikarya</taxon>
        <taxon>Ascomycota</taxon>
        <taxon>Pezizomycotina</taxon>
        <taxon>Leotiomycetes</taxon>
        <taxon>Helotiales</taxon>
        <taxon>Hyaloscyphaceae</taxon>
        <taxon>Hyaloscypha</taxon>
        <taxon>Hyaloscypha bicolor</taxon>
    </lineage>
</organism>
<evidence type="ECO:0000256" key="1">
    <source>
        <dbReference type="SAM" id="MobiDB-lite"/>
    </source>
</evidence>
<dbReference type="Proteomes" id="UP000235371">
    <property type="component" value="Unassembled WGS sequence"/>
</dbReference>
<sequence length="222" mass="24594">MDAAGLSRAILGLIAEITAAVDRAQSAPKEIRGVYDRLKTLQGCLAQFETLLRSSDASSAIKAHLQRWDEVVKGLSSDVNELLGTIQELHDKLGGKGLKKLQAKMGFVVDRDKIRRLEGLLSTHIETLELLSGTLNVELRSLTTERSFITEPRSFTTADKSKRGFTTERSFITEAENAKRSFTTEVDERSFVTEAEKAKRGSTTEVDGRSFISEPRAFVTEE</sequence>
<accession>A0A2J6TMI8</accession>
<name>A0A2J6TMI8_9HELO</name>
<dbReference type="InParanoid" id="A0A2J6TMI8"/>
<protein>
    <recommendedName>
        <fullName evidence="4">Fungal N-terminal domain-containing protein</fullName>
    </recommendedName>
</protein>
<keyword evidence="3" id="KW-1185">Reference proteome</keyword>
<feature type="region of interest" description="Disordered" evidence="1">
    <location>
        <begin position="195"/>
        <end position="222"/>
    </location>
</feature>
<dbReference type="AlphaFoldDB" id="A0A2J6TMI8"/>
<dbReference type="EMBL" id="KZ613769">
    <property type="protein sequence ID" value="PMD64233.1"/>
    <property type="molecule type" value="Genomic_DNA"/>
</dbReference>